<gene>
    <name evidence="2" type="ORF">GCM10010439_59650</name>
</gene>
<dbReference type="Proteomes" id="UP001501842">
    <property type="component" value="Unassembled WGS sequence"/>
</dbReference>
<feature type="transmembrane region" description="Helical" evidence="1">
    <location>
        <begin position="63"/>
        <end position="87"/>
    </location>
</feature>
<evidence type="ECO:0000256" key="1">
    <source>
        <dbReference type="SAM" id="Phobius"/>
    </source>
</evidence>
<name>A0ABP6H4E3_9ACTN</name>
<organism evidence="2 3">
    <name type="scientific">Actinocorallia aurantiaca</name>
    <dbReference type="NCBI Taxonomy" id="46204"/>
    <lineage>
        <taxon>Bacteria</taxon>
        <taxon>Bacillati</taxon>
        <taxon>Actinomycetota</taxon>
        <taxon>Actinomycetes</taxon>
        <taxon>Streptosporangiales</taxon>
        <taxon>Thermomonosporaceae</taxon>
        <taxon>Actinocorallia</taxon>
    </lineage>
</organism>
<keyword evidence="1" id="KW-0472">Membrane</keyword>
<protein>
    <submittedName>
        <fullName evidence="2">Uncharacterized protein</fullName>
    </submittedName>
</protein>
<evidence type="ECO:0000313" key="2">
    <source>
        <dbReference type="EMBL" id="GAA2735272.1"/>
    </source>
</evidence>
<comment type="caution">
    <text evidence="2">The sequence shown here is derived from an EMBL/GenBank/DDBJ whole genome shotgun (WGS) entry which is preliminary data.</text>
</comment>
<accession>A0ABP6H4E3</accession>
<reference evidence="3" key="1">
    <citation type="journal article" date="2019" name="Int. J. Syst. Evol. Microbiol.">
        <title>The Global Catalogue of Microorganisms (GCM) 10K type strain sequencing project: providing services to taxonomists for standard genome sequencing and annotation.</title>
        <authorList>
            <consortium name="The Broad Institute Genomics Platform"/>
            <consortium name="The Broad Institute Genome Sequencing Center for Infectious Disease"/>
            <person name="Wu L."/>
            <person name="Ma J."/>
        </authorList>
    </citation>
    <scope>NUCLEOTIDE SEQUENCE [LARGE SCALE GENOMIC DNA]</scope>
    <source>
        <strain evidence="3">JCM 8201</strain>
    </source>
</reference>
<keyword evidence="1" id="KW-1133">Transmembrane helix</keyword>
<dbReference type="EMBL" id="BAAATZ010000029">
    <property type="protein sequence ID" value="GAA2735272.1"/>
    <property type="molecule type" value="Genomic_DNA"/>
</dbReference>
<keyword evidence="3" id="KW-1185">Reference proteome</keyword>
<keyword evidence="1" id="KW-0812">Transmembrane</keyword>
<proteinExistence type="predicted"/>
<evidence type="ECO:0000313" key="3">
    <source>
        <dbReference type="Proteomes" id="UP001501842"/>
    </source>
</evidence>
<sequence length="103" mass="10638">MYSDINRADQIRADAARSRNVLPACQVVPHVPLLCVRGDAGHSLPSAGSTGATAFTGFVVGRLPLSLCFVLAAVPVAVSAAAVLLSAGQAGWRLLIRPSSSLW</sequence>